<dbReference type="OrthoDB" id="5870696at2"/>
<dbReference type="Pfam" id="PF06026">
    <property type="entry name" value="Rib_5-P_isom_A"/>
    <property type="match status" value="1"/>
</dbReference>
<comment type="pathway">
    <text evidence="3">Carbohydrate degradation; pentose phosphate pathway; D-ribose 5-phosphate from D-ribulose 5-phosphate (non-oxidative stage): step 1/1.</text>
</comment>
<dbReference type="PATRIC" id="fig|1395513.3.peg.1340"/>
<dbReference type="HAMAP" id="MF_00170">
    <property type="entry name" value="Rib_5P_isom_A"/>
    <property type="match status" value="1"/>
</dbReference>
<dbReference type="GO" id="GO:0009052">
    <property type="term" value="P:pentose-phosphate shunt, non-oxidative branch"/>
    <property type="evidence" value="ECO:0007669"/>
    <property type="project" value="UniProtKB-UniRule"/>
</dbReference>
<dbReference type="CDD" id="cd01398">
    <property type="entry name" value="RPI_A"/>
    <property type="match status" value="1"/>
</dbReference>
<reference evidence="4 5" key="1">
    <citation type="journal article" date="2013" name="Genome Announc.">
        <title>Genome Sequence of Sporolactobacillus laevolacticus DSM442, an Efficient Polymer-Grade D-Lactate Producer from Agricultural Waste Cottonseed as a Nitrogen Source.</title>
        <authorList>
            <person name="Wang H."/>
            <person name="Wang L."/>
            <person name="Ju J."/>
            <person name="Yu B."/>
            <person name="Ma Y."/>
        </authorList>
    </citation>
    <scope>NUCLEOTIDE SEQUENCE [LARGE SCALE GENOMIC DNA]</scope>
    <source>
        <strain evidence="4 5">DSM 442</strain>
    </source>
</reference>
<feature type="binding site" evidence="3">
    <location>
        <begin position="93"/>
        <end position="96"/>
    </location>
    <ligand>
        <name>substrate</name>
    </ligand>
</feature>
<dbReference type="GO" id="GO:0006014">
    <property type="term" value="P:D-ribose metabolic process"/>
    <property type="evidence" value="ECO:0007669"/>
    <property type="project" value="TreeGrafter"/>
</dbReference>
<evidence type="ECO:0000256" key="3">
    <source>
        <dbReference type="HAMAP-Rule" id="MF_00170"/>
    </source>
</evidence>
<dbReference type="PANTHER" id="PTHR11934">
    <property type="entry name" value="RIBOSE-5-PHOSPHATE ISOMERASE"/>
    <property type="match status" value="1"/>
</dbReference>
<keyword evidence="5" id="KW-1185">Reference proteome</keyword>
<dbReference type="EC" id="5.3.1.6" evidence="3"/>
<sequence>MNGKEAAGKKALEEIQEGMTIGLGTGSTVYFFLKALAEKVAAGFKITGVATSQQTIELAKKWNIPMRALNEVTTIDVTIDGADEVDPDLTGIKGGGGALLYEKMVAKVSTRRVWIVDSSKKVEQLGAFPLPVEVIPFGWKHVEAALSEKGYLPKLRRDSEGHPYVTDAHHYILDLHLHSIADPVLLAIELDHLTGVVEHGLFIGITEKVLVGYPDGHVETMVKH</sequence>
<evidence type="ECO:0000313" key="5">
    <source>
        <dbReference type="Proteomes" id="UP000018296"/>
    </source>
</evidence>
<dbReference type="NCBIfam" id="NF001924">
    <property type="entry name" value="PRK00702.1"/>
    <property type="match status" value="1"/>
</dbReference>
<dbReference type="GO" id="GO:0004751">
    <property type="term" value="F:ribose-5-phosphate isomerase activity"/>
    <property type="evidence" value="ECO:0007669"/>
    <property type="project" value="UniProtKB-UniRule"/>
</dbReference>
<dbReference type="RefSeq" id="WP_023509601.1">
    <property type="nucleotide sequence ID" value="NZ_AWTC01000005.1"/>
</dbReference>
<name>V6IY44_9BACL</name>
<dbReference type="eggNOG" id="COG0120">
    <property type="taxonomic scope" value="Bacteria"/>
</dbReference>
<dbReference type="Gene3D" id="3.40.50.1360">
    <property type="match status" value="1"/>
</dbReference>
<dbReference type="InterPro" id="IPR037171">
    <property type="entry name" value="NagB/RpiA_transferase-like"/>
</dbReference>
<feature type="binding site" evidence="3">
    <location>
        <begin position="80"/>
        <end position="83"/>
    </location>
    <ligand>
        <name>substrate</name>
    </ligand>
</feature>
<keyword evidence="2 3" id="KW-0413">Isomerase</keyword>
<comment type="caution">
    <text evidence="4">The sequence shown here is derived from an EMBL/GenBank/DDBJ whole genome shotgun (WGS) entry which is preliminary data.</text>
</comment>
<dbReference type="EMBL" id="AWTC01000005">
    <property type="protein sequence ID" value="EST12312.1"/>
    <property type="molecule type" value="Genomic_DNA"/>
</dbReference>
<comment type="function">
    <text evidence="3">Catalyzes the reversible conversion of ribose-5-phosphate to ribulose 5-phosphate.</text>
</comment>
<evidence type="ECO:0000313" key="4">
    <source>
        <dbReference type="EMBL" id="EST12312.1"/>
    </source>
</evidence>
<feature type="binding site" evidence="3">
    <location>
        <position position="120"/>
    </location>
    <ligand>
        <name>substrate</name>
    </ligand>
</feature>
<dbReference type="FunFam" id="3.40.50.1360:FF:000001">
    <property type="entry name" value="Ribose-5-phosphate isomerase A"/>
    <property type="match status" value="1"/>
</dbReference>
<gene>
    <name evidence="3" type="primary">rpiA</name>
    <name evidence="4" type="ORF">P343_06620</name>
</gene>
<evidence type="ECO:0000256" key="1">
    <source>
        <dbReference type="ARBA" id="ARBA00001713"/>
    </source>
</evidence>
<dbReference type="Proteomes" id="UP000018296">
    <property type="component" value="Unassembled WGS sequence"/>
</dbReference>
<comment type="subunit">
    <text evidence="3">Homodimer.</text>
</comment>
<dbReference type="STRING" id="1395513.P343_06620"/>
<protein>
    <recommendedName>
        <fullName evidence="3">Ribose-5-phosphate isomerase A</fullName>
        <ecNumber evidence="3">5.3.1.6</ecNumber>
    </recommendedName>
    <alternativeName>
        <fullName evidence="3">Phosphoriboisomerase A</fullName>
        <shortName evidence="3">PRI</shortName>
    </alternativeName>
</protein>
<dbReference type="SUPFAM" id="SSF100950">
    <property type="entry name" value="NagB/RpiA/CoA transferase-like"/>
    <property type="match status" value="1"/>
</dbReference>
<feature type="active site" description="Proton acceptor" evidence="3">
    <location>
        <position position="102"/>
    </location>
</feature>
<dbReference type="PANTHER" id="PTHR11934:SF0">
    <property type="entry name" value="RIBOSE-5-PHOSPHATE ISOMERASE"/>
    <property type="match status" value="1"/>
</dbReference>
<accession>V6IY44</accession>
<proteinExistence type="inferred from homology"/>
<comment type="similarity">
    <text evidence="3">Belongs to the ribose 5-phosphate isomerase family.</text>
</comment>
<dbReference type="InterPro" id="IPR004788">
    <property type="entry name" value="Ribose5P_isomerase_type_A"/>
</dbReference>
<evidence type="ECO:0000256" key="2">
    <source>
        <dbReference type="ARBA" id="ARBA00023235"/>
    </source>
</evidence>
<dbReference type="InterPro" id="IPR020672">
    <property type="entry name" value="Ribose5P_isomerase_typA_subgr"/>
</dbReference>
<organism evidence="4 5">
    <name type="scientific">Sporolactobacillus laevolacticus DSM 442</name>
    <dbReference type="NCBI Taxonomy" id="1395513"/>
    <lineage>
        <taxon>Bacteria</taxon>
        <taxon>Bacillati</taxon>
        <taxon>Bacillota</taxon>
        <taxon>Bacilli</taxon>
        <taxon>Bacillales</taxon>
        <taxon>Sporolactobacillaceae</taxon>
        <taxon>Sporolactobacillus</taxon>
    </lineage>
</organism>
<dbReference type="NCBIfam" id="TIGR00021">
    <property type="entry name" value="rpiA"/>
    <property type="match status" value="1"/>
</dbReference>
<dbReference type="AlphaFoldDB" id="V6IY44"/>
<feature type="binding site" evidence="3">
    <location>
        <begin position="25"/>
        <end position="28"/>
    </location>
    <ligand>
        <name>substrate</name>
    </ligand>
</feature>
<dbReference type="Gene3D" id="3.30.70.260">
    <property type="match status" value="1"/>
</dbReference>
<dbReference type="UniPathway" id="UPA00115">
    <property type="reaction ID" value="UER00412"/>
</dbReference>
<comment type="catalytic activity">
    <reaction evidence="1 3">
        <text>aldehydo-D-ribose 5-phosphate = D-ribulose 5-phosphate</text>
        <dbReference type="Rhea" id="RHEA:14657"/>
        <dbReference type="ChEBI" id="CHEBI:58121"/>
        <dbReference type="ChEBI" id="CHEBI:58273"/>
        <dbReference type="EC" id="5.3.1.6"/>
    </reaction>
</comment>
<dbReference type="SUPFAM" id="SSF75445">
    <property type="entry name" value="D-ribose-5-phosphate isomerase (RpiA), lid domain"/>
    <property type="match status" value="1"/>
</dbReference>
<dbReference type="GO" id="GO:0005829">
    <property type="term" value="C:cytosol"/>
    <property type="evidence" value="ECO:0007669"/>
    <property type="project" value="TreeGrafter"/>
</dbReference>